<keyword evidence="6" id="KW-0067">ATP-binding</keyword>
<evidence type="ECO:0000256" key="10">
    <source>
        <dbReference type="ARBA" id="ARBA00023242"/>
    </source>
</evidence>
<evidence type="ECO:0000256" key="1">
    <source>
        <dbReference type="ARBA" id="ARBA00004324"/>
    </source>
</evidence>
<feature type="region of interest" description="Disordered" evidence="15">
    <location>
        <begin position="477"/>
        <end position="864"/>
    </location>
</feature>
<dbReference type="InterPro" id="IPR026314">
    <property type="entry name" value="YLP_motif_con_p1"/>
</dbReference>
<feature type="domain" description="YLPM1-like spectrin repeat" evidence="16">
    <location>
        <begin position="215"/>
        <end position="309"/>
    </location>
</feature>
<keyword evidence="8" id="KW-0805">Transcription regulation</keyword>
<sequence length="1429" mass="159193">MSWAGWPGAAGAMAHQSALLQTPVNSAPPVMAPGASAAPNPMQYTPEQWAQAQQQNWQQWAQWQQQYQQWHQQYGAEYQKSLTAMQTVATGVQPPLPVSMPGVTVAPQPPLPTENPPLPPEETPKPPGYNTAPPPLMAQGPYGVSGHQQQYGFGIGQYQQEPRTPQQAQKRPYDQRADAYQDPSKRPYDGAGANRPGAGGQQWPAGGAAKTPLANQKFNQSAPQATSTPTRSDGAAASKQNTEELSEAEKKFDKEFAAWEAQFNKWKEQNVNHPDKAQYREYEKKWESWRNSLLERREQMRKKRLALAEAASAATPSTPATKQAASAQPTPPIGASGRETPYGGGGRQPPQGSQNRFGAGDGASPYSKPPPNVASTTYGDDALGRGDGGGDFLKTSGTSAGGIPGLDLVKDGDDDDETSKGHSQDGDVIELDKDDAKRDVASARQQGPDFAAISKGINTILGDQKLLSMLSKVSQNQPLPGAGTQPVLTDTIAGGFTGGKPDYSAPPPSFQNFRSAPPPGSGGYSVPPPAFGDAAGQRSSYGGKGRNEGDYYDEGEPVNNFDDQTQSSFHDDGFRNNRGPPPSARPPSLMALGGGKLVPPTQNDRFGAPPPEDRFSGPPPNDRFSGPPPNDRFGRPPPGDRFGGPPPGDRFGGPPPNDRFSGPPPSDRFSGPPPSDRYGAPPPQSAGRGAPEDKLQGRQLGNNRFQDRGDTGGRNTGNFGNKRNSFGRIESGNYGDYDEYNEEEDYDKYHEMFSEDDQNQDMPPRGGRFGQQNERGGWFGSKDDRGRFGPQGGRGGRFEQDDRGGRFGEQGDGRGRFDSRGDQFDDNMEEEFDQEPPRGPPPLMQRKPMDLPPPVNEAPPPSVVEEPQLEFEIIDYDHKSKKSSDFEVIVEPSYMFDYRHKPLNRIPYPQRPGWLAEAVKFIREFDPLAPLKQHYERVPIPKYEWNPNEHIPGRDNRRDVRMDDRNRFDRDRYNNGNRRHIESFDAVGGRRGDRPNRGGGSMERNRNDRERYDDRNDRNDRYDRTDRNRPDRRRRDFRDNDRPMLRKEDLEELSDDALDEWERDDNYENRRSPSPSMGMSNPPNPEPVAPQEAMIDDILSPPGRFNRPPRIVIILRGPPGSGKTYLAKLIKDKEVEQGGSAPRILSLDDYFMVEQEQQIMEDGKTQMVKEMVYEYEAEMEESYRTSLMKSFKKTVTDGYFPFIIVDNINDKVKHFGEMWSFAKQNGFQVYICQLDLDPVQCTKRNIHNRSEQEIEDIISGWEPTPNHHPTLDASSLLQGEGPIQEVEMEVVEEVQQGGVGDSTEGGEDQHGSAQDDEDEPEDHVGSKWDNFDCSFNNLARLDGVNKPLKRSGTMEDYLRMENEWQPPVSSVPGKKRVRWADLEEQREQAKMRAIGFVVGHTDWNRMMDPTKGGSALTKTKYIEKVNKRF</sequence>
<dbReference type="GO" id="GO:0032204">
    <property type="term" value="P:regulation of telomere maintenance"/>
    <property type="evidence" value="ECO:0007669"/>
    <property type="project" value="TreeGrafter"/>
</dbReference>
<protein>
    <recommendedName>
        <fullName evidence="13">YLP motif-containing protein 1</fullName>
    </recommendedName>
    <alternativeName>
        <fullName evidence="14">Nuclear protein ZAP3</fullName>
    </alternativeName>
</protein>
<feature type="compositionally biased region" description="Pro residues" evidence="15">
    <location>
        <begin position="617"/>
        <end position="684"/>
    </location>
</feature>
<keyword evidence="5" id="KW-0547">Nucleotide-binding</keyword>
<evidence type="ECO:0000313" key="17">
    <source>
        <dbReference type="EMBL" id="CAH1961529.1"/>
    </source>
</evidence>
<dbReference type="InterPro" id="IPR027417">
    <property type="entry name" value="P-loop_NTPase"/>
</dbReference>
<dbReference type="EMBL" id="CAKOFQ010006695">
    <property type="protein sequence ID" value="CAH1961529.1"/>
    <property type="molecule type" value="Genomic_DNA"/>
</dbReference>
<dbReference type="FunFam" id="3.40.50.300:FF:000399">
    <property type="entry name" value="YLP motif containing 1"/>
    <property type="match status" value="1"/>
</dbReference>
<keyword evidence="7" id="KW-0832">Ubl conjugation</keyword>
<feature type="compositionally biased region" description="Acidic residues" evidence="15">
    <location>
        <begin position="824"/>
        <end position="834"/>
    </location>
</feature>
<feature type="region of interest" description="Disordered" evidence="15">
    <location>
        <begin position="263"/>
        <end position="283"/>
    </location>
</feature>
<evidence type="ECO:0000256" key="11">
    <source>
        <dbReference type="ARBA" id="ARBA00058677"/>
    </source>
</evidence>
<dbReference type="SUPFAM" id="SSF52540">
    <property type="entry name" value="P-loop containing nucleoside triphosphate hydrolases"/>
    <property type="match status" value="1"/>
</dbReference>
<evidence type="ECO:0000256" key="2">
    <source>
        <dbReference type="ARBA" id="ARBA00022481"/>
    </source>
</evidence>
<keyword evidence="10" id="KW-0539">Nucleus</keyword>
<dbReference type="InterPro" id="IPR013641">
    <property type="entry name" value="KTI12/PSTK"/>
</dbReference>
<evidence type="ECO:0000256" key="5">
    <source>
        <dbReference type="ARBA" id="ARBA00022741"/>
    </source>
</evidence>
<accession>A0A9P0JWH5</accession>
<evidence type="ECO:0000256" key="14">
    <source>
        <dbReference type="ARBA" id="ARBA00083294"/>
    </source>
</evidence>
<feature type="compositionally biased region" description="Low complexity" evidence="15">
    <location>
        <begin position="146"/>
        <end position="160"/>
    </location>
</feature>
<feature type="region of interest" description="Disordered" evidence="15">
    <location>
        <begin position="1298"/>
        <end position="1327"/>
    </location>
</feature>
<feature type="compositionally biased region" description="Pro residues" evidence="15">
    <location>
        <begin position="516"/>
        <end position="530"/>
    </location>
</feature>
<keyword evidence="3" id="KW-0678">Repressor</keyword>
<comment type="caution">
    <text evidence="17">The sequence shown here is derived from an EMBL/GenBank/DDBJ whole genome shotgun (WGS) entry which is preliminary data.</text>
</comment>
<evidence type="ECO:0000256" key="4">
    <source>
        <dbReference type="ARBA" id="ARBA00022499"/>
    </source>
</evidence>
<feature type="compositionally biased region" description="Basic and acidic residues" evidence="15">
    <location>
        <begin position="418"/>
        <end position="441"/>
    </location>
</feature>
<feature type="compositionally biased region" description="Acidic residues" evidence="15">
    <location>
        <begin position="736"/>
        <end position="746"/>
    </location>
</feature>
<feature type="region of interest" description="Disordered" evidence="15">
    <location>
        <begin position="943"/>
        <end position="1037"/>
    </location>
</feature>
<dbReference type="Pfam" id="PF08433">
    <property type="entry name" value="KTI12"/>
    <property type="match status" value="1"/>
</dbReference>
<feature type="compositionally biased region" description="Polar residues" evidence="15">
    <location>
        <begin position="213"/>
        <end position="231"/>
    </location>
</feature>
<evidence type="ECO:0000256" key="3">
    <source>
        <dbReference type="ARBA" id="ARBA00022491"/>
    </source>
</evidence>
<feature type="compositionally biased region" description="Basic and acidic residues" evidence="15">
    <location>
        <begin position="265"/>
        <end position="283"/>
    </location>
</feature>
<feature type="compositionally biased region" description="Basic and acidic residues" evidence="15">
    <location>
        <begin position="951"/>
        <end position="996"/>
    </location>
</feature>
<dbReference type="GO" id="GO:0005524">
    <property type="term" value="F:ATP binding"/>
    <property type="evidence" value="ECO:0007669"/>
    <property type="project" value="UniProtKB-KW"/>
</dbReference>
<evidence type="ECO:0000256" key="7">
    <source>
        <dbReference type="ARBA" id="ARBA00022843"/>
    </source>
</evidence>
<keyword evidence="2" id="KW-0488">Methylation</keyword>
<organism evidence="17 18">
    <name type="scientific">Acanthoscelides obtectus</name>
    <name type="common">Bean weevil</name>
    <name type="synonym">Bruchus obtectus</name>
    <dbReference type="NCBI Taxonomy" id="200917"/>
    <lineage>
        <taxon>Eukaryota</taxon>
        <taxon>Metazoa</taxon>
        <taxon>Ecdysozoa</taxon>
        <taxon>Arthropoda</taxon>
        <taxon>Hexapoda</taxon>
        <taxon>Insecta</taxon>
        <taxon>Pterygota</taxon>
        <taxon>Neoptera</taxon>
        <taxon>Endopterygota</taxon>
        <taxon>Coleoptera</taxon>
        <taxon>Polyphaga</taxon>
        <taxon>Cucujiformia</taxon>
        <taxon>Chrysomeloidea</taxon>
        <taxon>Chrysomelidae</taxon>
        <taxon>Bruchinae</taxon>
        <taxon>Bruchini</taxon>
        <taxon>Acanthoscelides</taxon>
    </lineage>
</organism>
<feature type="compositionally biased region" description="Pro residues" evidence="15">
    <location>
        <begin position="107"/>
        <end position="136"/>
    </location>
</feature>
<feature type="compositionally biased region" description="Basic and acidic residues" evidence="15">
    <location>
        <begin position="171"/>
        <end position="188"/>
    </location>
</feature>
<feature type="compositionally biased region" description="Low complexity" evidence="15">
    <location>
        <begin position="307"/>
        <end position="328"/>
    </location>
</feature>
<dbReference type="GO" id="GO:0016607">
    <property type="term" value="C:nuclear speck"/>
    <property type="evidence" value="ECO:0007669"/>
    <property type="project" value="UniProtKB-SubCell"/>
</dbReference>
<keyword evidence="9" id="KW-0804">Transcription</keyword>
<dbReference type="Gene3D" id="3.40.50.300">
    <property type="entry name" value="P-loop containing nucleotide triphosphate hydrolases"/>
    <property type="match status" value="1"/>
</dbReference>
<keyword evidence="4" id="KW-1017">Isopeptide bond</keyword>
<feature type="region of interest" description="Disordered" evidence="15">
    <location>
        <begin position="99"/>
        <end position="249"/>
    </location>
</feature>
<dbReference type="PANTHER" id="PTHR13413:SF0">
    <property type="entry name" value="YLP MOTIF-CONTAINING PROTEIN 1"/>
    <property type="match status" value="1"/>
</dbReference>
<feature type="region of interest" description="Disordered" evidence="15">
    <location>
        <begin position="305"/>
        <end position="444"/>
    </location>
</feature>
<evidence type="ECO:0000313" key="18">
    <source>
        <dbReference type="Proteomes" id="UP001152888"/>
    </source>
</evidence>
<gene>
    <name evidence="17" type="ORF">ACAOBT_LOCUS4206</name>
</gene>
<evidence type="ECO:0000256" key="9">
    <source>
        <dbReference type="ARBA" id="ARBA00023163"/>
    </source>
</evidence>
<evidence type="ECO:0000256" key="12">
    <source>
        <dbReference type="ARBA" id="ARBA00065932"/>
    </source>
</evidence>
<feature type="compositionally biased region" description="Low complexity" evidence="15">
    <location>
        <begin position="1072"/>
        <end position="1081"/>
    </location>
</feature>
<evidence type="ECO:0000259" key="16">
    <source>
        <dbReference type="Pfam" id="PF26583"/>
    </source>
</evidence>
<feature type="compositionally biased region" description="Basic and acidic residues" evidence="15">
    <location>
        <begin position="1003"/>
        <end position="1037"/>
    </location>
</feature>
<evidence type="ECO:0000256" key="13">
    <source>
        <dbReference type="ARBA" id="ARBA00068971"/>
    </source>
</evidence>
<dbReference type="OrthoDB" id="513595at2759"/>
<evidence type="ECO:0000256" key="6">
    <source>
        <dbReference type="ARBA" id="ARBA00022840"/>
    </source>
</evidence>
<evidence type="ECO:0000256" key="8">
    <source>
        <dbReference type="ARBA" id="ARBA00023015"/>
    </source>
</evidence>
<feature type="compositionally biased region" description="Basic and acidic residues" evidence="15">
    <location>
        <begin position="796"/>
        <end position="823"/>
    </location>
</feature>
<dbReference type="PANTHER" id="PTHR13413">
    <property type="entry name" value="YLP MOTIF CONTAINING PROTEIN NUCLEAR PROTEIN ZAP"/>
    <property type="match status" value="1"/>
</dbReference>
<dbReference type="InterPro" id="IPR058903">
    <property type="entry name" value="Spectrin_YLPM1-like"/>
</dbReference>
<feature type="region of interest" description="Disordered" evidence="15">
    <location>
        <begin position="1056"/>
        <end position="1090"/>
    </location>
</feature>
<keyword evidence="18" id="KW-1185">Reference proteome</keyword>
<feature type="compositionally biased region" description="Pro residues" evidence="15">
    <location>
        <begin position="850"/>
        <end position="862"/>
    </location>
</feature>
<dbReference type="Pfam" id="PF26583">
    <property type="entry name" value="Spectrin_YLPM1"/>
    <property type="match status" value="1"/>
</dbReference>
<evidence type="ECO:0000256" key="15">
    <source>
        <dbReference type="SAM" id="MobiDB-lite"/>
    </source>
</evidence>
<comment type="subunit">
    <text evidence="12">Interacts with PPP1CA and NCOA5. Forms a complex with ILF2, ILF3, KHDRBS1, RBMX, NCOA5 and PPP1CA.</text>
</comment>
<proteinExistence type="predicted"/>
<comment type="subcellular location">
    <subcellularLocation>
        <location evidence="1">Nucleus speckle</location>
    </subcellularLocation>
</comment>
<name>A0A9P0JWH5_ACAOB</name>
<reference evidence="17" key="1">
    <citation type="submission" date="2022-03" db="EMBL/GenBank/DDBJ databases">
        <authorList>
            <person name="Sayadi A."/>
        </authorList>
    </citation>
    <scope>NUCLEOTIDE SEQUENCE</scope>
</reference>
<comment type="function">
    <text evidence="11">Plays a role in the reduction of telomerase activity during differentiation of embryonic stem cells by binding to the core promoter of TERT and controlling its down-regulation.</text>
</comment>
<dbReference type="Proteomes" id="UP001152888">
    <property type="component" value="Unassembled WGS sequence"/>
</dbReference>